<dbReference type="InterPro" id="IPR001343">
    <property type="entry name" value="Hemolysn_Ca-bd"/>
</dbReference>
<reference evidence="5 6" key="1">
    <citation type="submission" date="2023-10" db="EMBL/GenBank/DDBJ databases">
        <title>Pseudomonas otitidis isolated from a paediatric patient with cystic fibrosis in Chile.</title>
        <authorList>
            <person name="Amsteins-Romero L."/>
            <person name="Opazo-Capurro A."/>
            <person name="Matus-Kohler M."/>
            <person name="Gonzalez-Rocha G."/>
        </authorList>
    </citation>
    <scope>NUCLEOTIDE SEQUENCE [LARGE SCALE GENOMIC DNA]</scope>
    <source>
        <strain evidence="5 6">P-714</strain>
    </source>
</reference>
<dbReference type="InterPro" id="IPR050557">
    <property type="entry name" value="RTX_toxin/Mannuronan_C5-epim"/>
</dbReference>
<protein>
    <submittedName>
        <fullName evidence="5">Calcium-binding protein</fullName>
    </submittedName>
</protein>
<evidence type="ECO:0000256" key="3">
    <source>
        <dbReference type="ARBA" id="ARBA00022837"/>
    </source>
</evidence>
<dbReference type="Pfam" id="PF06594">
    <property type="entry name" value="HCBP_related"/>
    <property type="match status" value="1"/>
</dbReference>
<dbReference type="Gene3D" id="2.150.10.10">
    <property type="entry name" value="Serralysin-like metalloprotease, C-terminal"/>
    <property type="match status" value="1"/>
</dbReference>
<evidence type="ECO:0000313" key="5">
    <source>
        <dbReference type="EMBL" id="MDV3441619.1"/>
    </source>
</evidence>
<keyword evidence="3" id="KW-0106">Calcium</keyword>
<evidence type="ECO:0000256" key="1">
    <source>
        <dbReference type="ARBA" id="ARBA00004613"/>
    </source>
</evidence>
<name>A0ABU3XUK9_9GAMM</name>
<dbReference type="Proteomes" id="UP001273935">
    <property type="component" value="Unassembled WGS sequence"/>
</dbReference>
<feature type="non-terminal residue" evidence="5">
    <location>
        <position position="1"/>
    </location>
</feature>
<comment type="caution">
    <text evidence="5">The sequence shown here is derived from an EMBL/GenBank/DDBJ whole genome shotgun (WGS) entry which is preliminary data.</text>
</comment>
<evidence type="ECO:0000256" key="2">
    <source>
        <dbReference type="ARBA" id="ARBA00022525"/>
    </source>
</evidence>
<feature type="domain" description="Haemolysin-type calcium binding-related" evidence="4">
    <location>
        <begin position="73"/>
        <end position="109"/>
    </location>
</feature>
<dbReference type="RefSeq" id="WP_317234166.1">
    <property type="nucleotide sequence ID" value="NZ_JAWJUL010000082.1"/>
</dbReference>
<dbReference type="InterPro" id="IPR018511">
    <property type="entry name" value="Hemolysin-typ_Ca-bd_CS"/>
</dbReference>
<keyword evidence="2" id="KW-0964">Secreted</keyword>
<organism evidence="5 6">
    <name type="scientific">Metapseudomonas otitidis</name>
    <dbReference type="NCBI Taxonomy" id="319939"/>
    <lineage>
        <taxon>Bacteria</taxon>
        <taxon>Pseudomonadati</taxon>
        <taxon>Pseudomonadota</taxon>
        <taxon>Gammaproteobacteria</taxon>
        <taxon>Pseudomonadales</taxon>
        <taxon>Pseudomonadaceae</taxon>
        <taxon>Metapseudomonas</taxon>
    </lineage>
</organism>
<sequence>GNGNDNLNGDAGDDVLIGGLGNDFLNGGAGNDTYRFGKGDGQDTLYDNGGNDVLSLGEGINASDVWFKRTGNNLELSVLGSDDKVTISNWYASASNHVETIKTADGKTLLDSQVQNLVNAMAAFAPPTGGSSNLTPEQRAQLEVVIAANWQ</sequence>
<dbReference type="PROSITE" id="PS00330">
    <property type="entry name" value="HEMOLYSIN_CALCIUM"/>
    <property type="match status" value="2"/>
</dbReference>
<dbReference type="InterPro" id="IPR011049">
    <property type="entry name" value="Serralysin-like_metalloprot_C"/>
</dbReference>
<accession>A0ABU3XUK9</accession>
<dbReference type="PANTHER" id="PTHR38340:SF1">
    <property type="entry name" value="S-LAYER PROTEIN"/>
    <property type="match status" value="1"/>
</dbReference>
<dbReference type="EMBL" id="JAWJUL010000082">
    <property type="protein sequence ID" value="MDV3441619.1"/>
    <property type="molecule type" value="Genomic_DNA"/>
</dbReference>
<dbReference type="PANTHER" id="PTHR38340">
    <property type="entry name" value="S-LAYER PROTEIN"/>
    <property type="match status" value="1"/>
</dbReference>
<comment type="subcellular location">
    <subcellularLocation>
        <location evidence="1">Secreted</location>
    </subcellularLocation>
</comment>
<dbReference type="Pfam" id="PF00353">
    <property type="entry name" value="HemolysinCabind"/>
    <property type="match status" value="2"/>
</dbReference>
<keyword evidence="6" id="KW-1185">Reference proteome</keyword>
<proteinExistence type="predicted"/>
<evidence type="ECO:0000259" key="4">
    <source>
        <dbReference type="Pfam" id="PF06594"/>
    </source>
</evidence>
<dbReference type="SUPFAM" id="SSF51120">
    <property type="entry name" value="beta-Roll"/>
    <property type="match status" value="1"/>
</dbReference>
<evidence type="ECO:0000313" key="6">
    <source>
        <dbReference type="Proteomes" id="UP001273935"/>
    </source>
</evidence>
<dbReference type="PRINTS" id="PR00313">
    <property type="entry name" value="CABNDNGRPT"/>
</dbReference>
<gene>
    <name evidence="5" type="ORF">R0G64_19545</name>
</gene>
<dbReference type="InterPro" id="IPR010566">
    <property type="entry name" value="Haemolys_ca-bd"/>
</dbReference>